<feature type="compositionally biased region" description="Low complexity" evidence="1">
    <location>
        <begin position="41"/>
        <end position="56"/>
    </location>
</feature>
<keyword evidence="3" id="KW-1185">Reference proteome</keyword>
<protein>
    <submittedName>
        <fullName evidence="2">Uncharacterized protein</fullName>
    </submittedName>
</protein>
<name>A0A2A9N5R5_9AGAR</name>
<dbReference type="Proteomes" id="UP000242287">
    <property type="component" value="Unassembled WGS sequence"/>
</dbReference>
<proteinExistence type="predicted"/>
<feature type="compositionally biased region" description="Low complexity" evidence="1">
    <location>
        <begin position="23"/>
        <end position="33"/>
    </location>
</feature>
<dbReference type="AlphaFoldDB" id="A0A2A9N5R5"/>
<accession>A0A2A9N5R5</accession>
<evidence type="ECO:0000313" key="2">
    <source>
        <dbReference type="EMBL" id="PFH44605.1"/>
    </source>
</evidence>
<feature type="region of interest" description="Disordered" evidence="1">
    <location>
        <begin position="1"/>
        <end position="56"/>
    </location>
</feature>
<evidence type="ECO:0000256" key="1">
    <source>
        <dbReference type="SAM" id="MobiDB-lite"/>
    </source>
</evidence>
<organism evidence="2 3">
    <name type="scientific">Amanita thiersii Skay4041</name>
    <dbReference type="NCBI Taxonomy" id="703135"/>
    <lineage>
        <taxon>Eukaryota</taxon>
        <taxon>Fungi</taxon>
        <taxon>Dikarya</taxon>
        <taxon>Basidiomycota</taxon>
        <taxon>Agaricomycotina</taxon>
        <taxon>Agaricomycetes</taxon>
        <taxon>Agaricomycetidae</taxon>
        <taxon>Agaricales</taxon>
        <taxon>Pluteineae</taxon>
        <taxon>Amanitaceae</taxon>
        <taxon>Amanita</taxon>
    </lineage>
</organism>
<dbReference type="OrthoDB" id="3070535at2759"/>
<evidence type="ECO:0000313" key="3">
    <source>
        <dbReference type="Proteomes" id="UP000242287"/>
    </source>
</evidence>
<dbReference type="EMBL" id="KZ303230">
    <property type="protein sequence ID" value="PFH44605.1"/>
    <property type="molecule type" value="Genomic_DNA"/>
</dbReference>
<reference evidence="2 3" key="1">
    <citation type="submission" date="2014-02" db="EMBL/GenBank/DDBJ databases">
        <title>Transposable element dynamics among asymbiotic and ectomycorrhizal Amanita fungi.</title>
        <authorList>
            <consortium name="DOE Joint Genome Institute"/>
            <person name="Hess J."/>
            <person name="Skrede I."/>
            <person name="Wolfe B."/>
            <person name="LaButti K."/>
            <person name="Ohm R.A."/>
            <person name="Grigoriev I.V."/>
            <person name="Pringle A."/>
        </authorList>
    </citation>
    <scope>NUCLEOTIDE SEQUENCE [LARGE SCALE GENOMIC DNA]</scope>
    <source>
        <strain evidence="2 3">SKay4041</strain>
    </source>
</reference>
<gene>
    <name evidence="2" type="ORF">AMATHDRAFT_11385</name>
</gene>
<sequence>MEFKHKHFSEGDIEPATSGLVHSGSRSRISGSIFPSAGRLPISTSGTSTNSSSSHVPSSVPIICGRASASIISERRSPCISGLLPGMDLEPKPTIHTSHNPPCKRPGSLLELKNMKKSKTMPREDRLIQCASYAFEMLSYAGFHSYALGLFITNSGLELLYYNRSAYIQSYAVNFQKDPVSLIALISFIKQLDS</sequence>